<feature type="region of interest" description="Disordered" evidence="1">
    <location>
        <begin position="1"/>
        <end position="22"/>
    </location>
</feature>
<sequence>MSAEIETHAAAAALHPHRPPSSCELHPEEPVIGFCASCLRERLAGLEAAAAAAEAPRRSTSSSLKSIFFRSSGAGGRGGGEQASHPNGYLHPSSFRRPELRRCKSFSAVRGPGATAALEPKRKSCDVRARNTLWSLFHQDDMNRAAGHVFLPMPSYSVAGAGDGLSSEIVEECPDLGFPADAVPEEEGQEDSDDIMAAADVTRDSMEMAEEEIRPMKDHIDVDSQAKKPPAKDLKEIAGSFWLAASVFSKKLRNWRRKQKLKKKPPSAMPPEKSARFCRRFRDTQSEIAVDALGRRSCDIDPRFSLDAGRISFDDPRYSWDEPRASWDGYLIGGSRSLLPRLPPMLAVVEDSPAPTVPRFDGQIPVEEDLAIPGGSSQTRDYYDDSSSCRHRRSLDRSSSTRKLSFETNEATWATNAIAKASSSTCAELLRSNHGSKHGRDSREWSSNSLRDERCESFDSGFRDQPKVPPPAKKSRRWTKAWGLWGFIHRRGGSGRTRENGVERSLSETWPELGSMVYDGKIYRSNSCVNSRSSILNGLESDERKRKKKKKKREEMELEKNATTRYSSGHLENGLLRFYLPPLNGSRRRSGGGLGKSKYSSPHSFTGSMLSLY</sequence>
<name>A0A2I0AKS8_9ASPA</name>
<organism evidence="2 3">
    <name type="scientific">Apostasia shenzhenica</name>
    <dbReference type="NCBI Taxonomy" id="1088818"/>
    <lineage>
        <taxon>Eukaryota</taxon>
        <taxon>Viridiplantae</taxon>
        <taxon>Streptophyta</taxon>
        <taxon>Embryophyta</taxon>
        <taxon>Tracheophyta</taxon>
        <taxon>Spermatophyta</taxon>
        <taxon>Magnoliopsida</taxon>
        <taxon>Liliopsida</taxon>
        <taxon>Asparagales</taxon>
        <taxon>Orchidaceae</taxon>
        <taxon>Apostasioideae</taxon>
        <taxon>Apostasia</taxon>
    </lineage>
</organism>
<dbReference type="Pfam" id="PF05340">
    <property type="entry name" value="DUF740"/>
    <property type="match status" value="1"/>
</dbReference>
<dbReference type="OrthoDB" id="758624at2759"/>
<evidence type="ECO:0000256" key="1">
    <source>
        <dbReference type="SAM" id="MobiDB-lite"/>
    </source>
</evidence>
<reference evidence="2 3" key="1">
    <citation type="journal article" date="2017" name="Nature">
        <title>The Apostasia genome and the evolution of orchids.</title>
        <authorList>
            <person name="Zhang G.Q."/>
            <person name="Liu K.W."/>
            <person name="Li Z."/>
            <person name="Lohaus R."/>
            <person name="Hsiao Y.Y."/>
            <person name="Niu S.C."/>
            <person name="Wang J.Y."/>
            <person name="Lin Y.C."/>
            <person name="Xu Q."/>
            <person name="Chen L.J."/>
            <person name="Yoshida K."/>
            <person name="Fujiwara S."/>
            <person name="Wang Z.W."/>
            <person name="Zhang Y.Q."/>
            <person name="Mitsuda N."/>
            <person name="Wang M."/>
            <person name="Liu G.H."/>
            <person name="Pecoraro L."/>
            <person name="Huang H.X."/>
            <person name="Xiao X.J."/>
            <person name="Lin M."/>
            <person name="Wu X.Y."/>
            <person name="Wu W.L."/>
            <person name="Chen Y.Y."/>
            <person name="Chang S.B."/>
            <person name="Sakamoto S."/>
            <person name="Ohme-Takagi M."/>
            <person name="Yagi M."/>
            <person name="Zeng S.J."/>
            <person name="Shen C.Y."/>
            <person name="Yeh C.M."/>
            <person name="Luo Y.B."/>
            <person name="Tsai W.C."/>
            <person name="Van de Peer Y."/>
            <person name="Liu Z.J."/>
        </authorList>
    </citation>
    <scope>NUCLEOTIDE SEQUENCE [LARGE SCALE GENOMIC DNA]</scope>
    <source>
        <strain evidence="3">cv. Shenzhen</strain>
        <tissue evidence="2">Stem</tissue>
    </source>
</reference>
<feature type="region of interest" description="Disordered" evidence="1">
    <location>
        <begin position="353"/>
        <end position="395"/>
    </location>
</feature>
<dbReference type="AlphaFoldDB" id="A0A2I0AKS8"/>
<evidence type="ECO:0000313" key="3">
    <source>
        <dbReference type="Proteomes" id="UP000236161"/>
    </source>
</evidence>
<dbReference type="STRING" id="1088818.A0A2I0AKS8"/>
<accession>A0A2I0AKS8</accession>
<feature type="compositionally biased region" description="Basic and acidic residues" evidence="1">
    <location>
        <begin position="553"/>
        <end position="562"/>
    </location>
</feature>
<dbReference type="PANTHER" id="PTHR31659:SF9">
    <property type="entry name" value="PROTEIN: UPF0503-LIKE PROTEIN, PUTATIVE (DUF740)-RELATED"/>
    <property type="match status" value="1"/>
</dbReference>
<gene>
    <name evidence="2" type="ORF">AXF42_Ash015642</name>
</gene>
<keyword evidence="3" id="KW-1185">Reference proteome</keyword>
<evidence type="ECO:0000313" key="2">
    <source>
        <dbReference type="EMBL" id="PKA56157.1"/>
    </source>
</evidence>
<dbReference type="EMBL" id="KZ451975">
    <property type="protein sequence ID" value="PKA56157.1"/>
    <property type="molecule type" value="Genomic_DNA"/>
</dbReference>
<feature type="region of interest" description="Disordered" evidence="1">
    <location>
        <begin position="73"/>
        <end position="95"/>
    </location>
</feature>
<feature type="compositionally biased region" description="Polar residues" evidence="1">
    <location>
        <begin position="602"/>
        <end position="613"/>
    </location>
</feature>
<feature type="region of interest" description="Disordered" evidence="1">
    <location>
        <begin position="539"/>
        <end position="564"/>
    </location>
</feature>
<proteinExistence type="predicted"/>
<dbReference type="Proteomes" id="UP000236161">
    <property type="component" value="Unassembled WGS sequence"/>
</dbReference>
<protein>
    <submittedName>
        <fullName evidence="2">UPF0503 protein</fullName>
    </submittedName>
</protein>
<dbReference type="InterPro" id="IPR008004">
    <property type="entry name" value="OCTOPUS-like"/>
</dbReference>
<dbReference type="PANTHER" id="PTHR31659">
    <property type="entry name" value="PROTEIN: UPF0503-LIKE PROTEIN, PUTATIVE (DUF740)-RELATED"/>
    <property type="match status" value="1"/>
</dbReference>
<feature type="region of interest" description="Disordered" evidence="1">
    <location>
        <begin position="587"/>
        <end position="613"/>
    </location>
</feature>